<evidence type="ECO:0000259" key="5">
    <source>
        <dbReference type="PROSITE" id="PS51000"/>
    </source>
</evidence>
<feature type="domain" description="HTH deoR-type" evidence="5">
    <location>
        <begin position="4"/>
        <end position="59"/>
    </location>
</feature>
<dbReference type="Pfam" id="PF13280">
    <property type="entry name" value="WYL"/>
    <property type="match status" value="1"/>
</dbReference>
<evidence type="ECO:0000256" key="4">
    <source>
        <dbReference type="SAM" id="MobiDB-lite"/>
    </source>
</evidence>
<dbReference type="InterPro" id="IPR051534">
    <property type="entry name" value="CBASS_pafABC_assoc_protein"/>
</dbReference>
<dbReference type="PANTHER" id="PTHR34580:SF3">
    <property type="entry name" value="PROTEIN PAFB"/>
    <property type="match status" value="1"/>
</dbReference>
<dbReference type="PROSITE" id="PS51000">
    <property type="entry name" value="HTH_DEOR_2"/>
    <property type="match status" value="1"/>
</dbReference>
<feature type="compositionally biased region" description="Gly residues" evidence="4">
    <location>
        <begin position="331"/>
        <end position="342"/>
    </location>
</feature>
<dbReference type="RefSeq" id="WP_187247488.1">
    <property type="nucleotide sequence ID" value="NZ_JABVEC010000041.1"/>
</dbReference>
<gene>
    <name evidence="6" type="ORF">HKK74_33895</name>
</gene>
<dbReference type="InterPro" id="IPR026881">
    <property type="entry name" value="WYL_dom"/>
</dbReference>
<dbReference type="InterPro" id="IPR028349">
    <property type="entry name" value="PafC-like"/>
</dbReference>
<dbReference type="InterPro" id="IPR013196">
    <property type="entry name" value="HTH_11"/>
</dbReference>
<keyword evidence="7" id="KW-1185">Reference proteome</keyword>
<dbReference type="Pfam" id="PF25583">
    <property type="entry name" value="WCX"/>
    <property type="match status" value="1"/>
</dbReference>
<feature type="compositionally biased region" description="Low complexity" evidence="4">
    <location>
        <begin position="320"/>
        <end position="330"/>
    </location>
</feature>
<reference evidence="6 7" key="1">
    <citation type="submission" date="2020-06" db="EMBL/GenBank/DDBJ databases">
        <title>Actinomadura xiongansis sp. nov., isolated from soil of Baiyangdian.</title>
        <authorList>
            <person name="Zhang X."/>
        </authorList>
    </citation>
    <scope>NUCLEOTIDE SEQUENCE [LARGE SCALE GENOMIC DNA]</scope>
    <source>
        <strain evidence="6 7">HBUM206468</strain>
    </source>
</reference>
<feature type="region of interest" description="Disordered" evidence="4">
    <location>
        <begin position="319"/>
        <end position="342"/>
    </location>
</feature>
<proteinExistence type="predicted"/>
<dbReference type="PANTHER" id="PTHR34580">
    <property type="match status" value="1"/>
</dbReference>
<keyword evidence="3" id="KW-0804">Transcription</keyword>
<keyword evidence="1" id="KW-0805">Transcription regulation</keyword>
<organism evidence="6 7">
    <name type="scientific">Actinomadura alba</name>
    <dbReference type="NCBI Taxonomy" id="406431"/>
    <lineage>
        <taxon>Bacteria</taxon>
        <taxon>Bacillati</taxon>
        <taxon>Actinomycetota</taxon>
        <taxon>Actinomycetes</taxon>
        <taxon>Streptosporangiales</taxon>
        <taxon>Thermomonosporaceae</taxon>
        <taxon>Actinomadura</taxon>
    </lineage>
</organism>
<evidence type="ECO:0000256" key="1">
    <source>
        <dbReference type="ARBA" id="ARBA00023015"/>
    </source>
</evidence>
<dbReference type="EMBL" id="JABVEC010000041">
    <property type="protein sequence ID" value="MBC6470445.1"/>
    <property type="molecule type" value="Genomic_DNA"/>
</dbReference>
<dbReference type="Proteomes" id="UP000805614">
    <property type="component" value="Unassembled WGS sequence"/>
</dbReference>
<protein>
    <submittedName>
        <fullName evidence="6">YafY family transcriptional regulator</fullName>
    </submittedName>
</protein>
<dbReference type="Gene3D" id="1.10.10.10">
    <property type="entry name" value="Winged helix-like DNA-binding domain superfamily/Winged helix DNA-binding domain"/>
    <property type="match status" value="1"/>
</dbReference>
<accession>A0ABR7M0A8</accession>
<dbReference type="Pfam" id="PF08279">
    <property type="entry name" value="HTH_11"/>
    <property type="match status" value="1"/>
</dbReference>
<keyword evidence="2" id="KW-0238">DNA-binding</keyword>
<dbReference type="InterPro" id="IPR036388">
    <property type="entry name" value="WH-like_DNA-bd_sf"/>
</dbReference>
<dbReference type="SUPFAM" id="SSF46785">
    <property type="entry name" value="Winged helix' DNA-binding domain"/>
    <property type="match status" value="1"/>
</dbReference>
<dbReference type="PROSITE" id="PS00894">
    <property type="entry name" value="HTH_DEOR_1"/>
    <property type="match status" value="1"/>
</dbReference>
<dbReference type="PROSITE" id="PS52050">
    <property type="entry name" value="WYL"/>
    <property type="match status" value="1"/>
</dbReference>
<dbReference type="InterPro" id="IPR057727">
    <property type="entry name" value="WCX_dom"/>
</dbReference>
<name>A0ABR7M0A8_9ACTN</name>
<evidence type="ECO:0000256" key="3">
    <source>
        <dbReference type="ARBA" id="ARBA00023163"/>
    </source>
</evidence>
<dbReference type="InterPro" id="IPR001034">
    <property type="entry name" value="DeoR_HTH"/>
</dbReference>
<dbReference type="InterPro" id="IPR036390">
    <property type="entry name" value="WH_DNA-bd_sf"/>
</dbReference>
<evidence type="ECO:0000256" key="2">
    <source>
        <dbReference type="ARBA" id="ARBA00023125"/>
    </source>
</evidence>
<dbReference type="InterPro" id="IPR018356">
    <property type="entry name" value="Tscrpt_reg_HTH_DeoR_CS"/>
</dbReference>
<dbReference type="PIRSF" id="PIRSF016838">
    <property type="entry name" value="PafC"/>
    <property type="match status" value="1"/>
</dbReference>
<evidence type="ECO:0000313" key="6">
    <source>
        <dbReference type="EMBL" id="MBC6470445.1"/>
    </source>
</evidence>
<sequence>MANTSARMLRLLSLLQTHRYWPGGELADRLSVSERTLRRDIDRLRELGYPVDASRGVAGGYQLRSGAAMPPLLLDDEEAVAIAVGLRTAAGGAVDGIEETSVRALTKIVQVMPPRLRRRVDALQAYTVPAVMGGGPTVDAVALTAIAQACRDDERLQFGYTARGGERTSRLVEPHRLVPLGRRWYLVAWDVERHGWRTFRVDRLADPASTGARFRQRELPGGDAAEFVREQIASIPTQYEVVVDIRATAADVARVVSHWGRVEALDDASCRLHMSVDTFEWPTVVLTSVGADFDVVQPPELSHYLREAGERFVRAGRPAAGGRISDASGRSGDGGTGTTGEV</sequence>
<comment type="caution">
    <text evidence="6">The sequence shown here is derived from an EMBL/GenBank/DDBJ whole genome shotgun (WGS) entry which is preliminary data.</text>
</comment>
<evidence type="ECO:0000313" key="7">
    <source>
        <dbReference type="Proteomes" id="UP000805614"/>
    </source>
</evidence>